<reference evidence="3" key="1">
    <citation type="submission" date="2016-10" db="EMBL/GenBank/DDBJ databases">
        <authorList>
            <person name="Varghese N."/>
            <person name="Submissions S."/>
        </authorList>
    </citation>
    <scope>NUCLEOTIDE SEQUENCE [LARGE SCALE GENOMIC DNA]</scope>
    <source>
        <strain evidence="3">DSM 18579</strain>
    </source>
</reference>
<evidence type="ECO:0000313" key="3">
    <source>
        <dbReference type="Proteomes" id="UP000242642"/>
    </source>
</evidence>
<dbReference type="OrthoDB" id="963478at2"/>
<protein>
    <submittedName>
        <fullName evidence="2">Protein phosphatase 2C</fullName>
    </submittedName>
</protein>
<sequence>MAIYGKPASEEKKELENSSVLTFNTKRITPDFRLLNGKQNEPYCQELIFDTENYLIEIIDINVTSCAGLAFDADSLKVMGSPLHNGEFDIVVTYYDKNDGFYENGPLENSVIDNQNNASIEQESAHSESILSDTDLYKTSVIKLYINPDPRNLWQNLPSNPADDYYKPDTVTKLFKVLDSDKSKNFVKTLLAARIRGRSHAHNGTCCDDDFFINRLQNNWHLTVVADGAGSALFSRKGSALATYEAGCSLTDKLEKSSYSNRLEMVVTNFIKQLSLNAKTEYGEENTNTAYWHSKEFENEFSSTSNDEAKLSGKLTLEHNLLLDEVIELVGGAAKAAIASHERFITTPEAKINNITLQDLSTTLMIVISKYIEGRWFIASFSVGDGVIGVFSEGQGLQILSSQDGGEFAGQTHFLTEEHILPESLRLRCQYMFIEEYTAILAMTDGVSDPIFETDNMIYDLSKWESFWSEIQANVLNQAELEFALAKYLNFWSKGHHDDRTLALQF</sequence>
<proteinExistence type="predicted"/>
<dbReference type="InterPro" id="IPR001932">
    <property type="entry name" value="PPM-type_phosphatase-like_dom"/>
</dbReference>
<organism evidence="2 3">
    <name type="scientific">Thorsellia anophelis DSM 18579</name>
    <dbReference type="NCBI Taxonomy" id="1123402"/>
    <lineage>
        <taxon>Bacteria</taxon>
        <taxon>Pseudomonadati</taxon>
        <taxon>Pseudomonadota</taxon>
        <taxon>Gammaproteobacteria</taxon>
        <taxon>Enterobacterales</taxon>
        <taxon>Thorselliaceae</taxon>
        <taxon>Thorsellia</taxon>
    </lineage>
</organism>
<gene>
    <name evidence="2" type="ORF">SAMN02583745_02464</name>
</gene>
<accession>A0A1I0ENX5</accession>
<dbReference type="RefSeq" id="WP_093321628.1">
    <property type="nucleotide sequence ID" value="NZ_FOHV01000029.1"/>
</dbReference>
<dbReference type="AlphaFoldDB" id="A0A1I0ENX5"/>
<evidence type="ECO:0000313" key="2">
    <source>
        <dbReference type="EMBL" id="SET46979.1"/>
    </source>
</evidence>
<dbReference type="Pfam" id="PF13672">
    <property type="entry name" value="PP2C_2"/>
    <property type="match status" value="1"/>
</dbReference>
<name>A0A1I0ENX5_9GAMM</name>
<dbReference type="SUPFAM" id="SSF81606">
    <property type="entry name" value="PP2C-like"/>
    <property type="match status" value="1"/>
</dbReference>
<dbReference type="InterPro" id="IPR036457">
    <property type="entry name" value="PPM-type-like_dom_sf"/>
</dbReference>
<dbReference type="Proteomes" id="UP000242642">
    <property type="component" value="Unassembled WGS sequence"/>
</dbReference>
<evidence type="ECO:0000259" key="1">
    <source>
        <dbReference type="Pfam" id="PF13672"/>
    </source>
</evidence>
<feature type="domain" description="PPM-type phosphatase" evidence="1">
    <location>
        <begin position="196"/>
        <end position="489"/>
    </location>
</feature>
<keyword evidence="3" id="KW-1185">Reference proteome</keyword>
<dbReference type="EMBL" id="FOHV01000029">
    <property type="protein sequence ID" value="SET46979.1"/>
    <property type="molecule type" value="Genomic_DNA"/>
</dbReference>
<dbReference type="STRING" id="1123402.SAMN02583745_02464"/>